<name>A0A5A7U2M9_CUCMM</name>
<organism evidence="1 2">
    <name type="scientific">Cucumis melo var. makuwa</name>
    <name type="common">Oriental melon</name>
    <dbReference type="NCBI Taxonomy" id="1194695"/>
    <lineage>
        <taxon>Eukaryota</taxon>
        <taxon>Viridiplantae</taxon>
        <taxon>Streptophyta</taxon>
        <taxon>Embryophyta</taxon>
        <taxon>Tracheophyta</taxon>
        <taxon>Spermatophyta</taxon>
        <taxon>Magnoliopsida</taxon>
        <taxon>eudicotyledons</taxon>
        <taxon>Gunneridae</taxon>
        <taxon>Pentapetalae</taxon>
        <taxon>rosids</taxon>
        <taxon>fabids</taxon>
        <taxon>Cucurbitales</taxon>
        <taxon>Cucurbitaceae</taxon>
        <taxon>Benincaseae</taxon>
        <taxon>Cucumis</taxon>
    </lineage>
</organism>
<sequence length="164" mass="18372">MSWVHISTANSLLHHADDTPSAVEAVEKVPLKLLPTITGFEFQVGVPVEGVSFESSDELFYQQIPSYTNSFTCFNEIDNVLFWVVLSIKLLELSITTLHVILERCNLGVPFFNDLYEHFDFFSSFVILSSLVSKLIATNDIIFGVACPHMIESPLSGYEYLVAC</sequence>
<comment type="caution">
    <text evidence="1">The sequence shown here is derived from an EMBL/GenBank/DDBJ whole genome shotgun (WGS) entry which is preliminary data.</text>
</comment>
<protein>
    <submittedName>
        <fullName evidence="1">Uncharacterized protein</fullName>
    </submittedName>
</protein>
<gene>
    <name evidence="1" type="ORF">E6C27_scaffold675G00860</name>
</gene>
<accession>A0A5A7U2M9</accession>
<reference evidence="1 2" key="1">
    <citation type="submission" date="2019-08" db="EMBL/GenBank/DDBJ databases">
        <title>Draft genome sequences of two oriental melons (Cucumis melo L. var makuwa).</title>
        <authorList>
            <person name="Kwon S.-Y."/>
        </authorList>
    </citation>
    <scope>NUCLEOTIDE SEQUENCE [LARGE SCALE GENOMIC DNA]</scope>
    <source>
        <strain evidence="2">cv. SW 3</strain>
        <tissue evidence="1">Leaf</tissue>
    </source>
</reference>
<dbReference type="Proteomes" id="UP000321393">
    <property type="component" value="Unassembled WGS sequence"/>
</dbReference>
<dbReference type="EMBL" id="SSTE01011930">
    <property type="protein sequence ID" value="KAA0050092.1"/>
    <property type="molecule type" value="Genomic_DNA"/>
</dbReference>
<evidence type="ECO:0000313" key="2">
    <source>
        <dbReference type="Proteomes" id="UP000321393"/>
    </source>
</evidence>
<evidence type="ECO:0000313" key="1">
    <source>
        <dbReference type="EMBL" id="KAA0050092.1"/>
    </source>
</evidence>
<dbReference type="AlphaFoldDB" id="A0A5A7U2M9"/>
<proteinExistence type="predicted"/>